<comment type="caution">
    <text evidence="1">The sequence shown here is derived from an EMBL/GenBank/DDBJ whole genome shotgun (WGS) entry which is preliminary data.</text>
</comment>
<evidence type="ECO:0000313" key="2">
    <source>
        <dbReference type="Proteomes" id="UP000646827"/>
    </source>
</evidence>
<proteinExistence type="predicted"/>
<dbReference type="EMBL" id="JAEPRB010000077">
    <property type="protein sequence ID" value="KAG2222699.1"/>
    <property type="molecule type" value="Genomic_DNA"/>
</dbReference>
<sequence length="67" mass="7678">MGLTAFLWLTGSALRKWEDNVDQDVKLMDKDESNEEETGLIRDIYDQNTTNNKHNSSYGAVIQEDTI</sequence>
<dbReference type="Proteomes" id="UP000646827">
    <property type="component" value="Unassembled WGS sequence"/>
</dbReference>
<name>A0A8H7VPX5_9FUNG</name>
<accession>A0A8H7VPX5</accession>
<reference evidence="1 2" key="1">
    <citation type="submission" date="2020-12" db="EMBL/GenBank/DDBJ databases">
        <title>Metabolic potential, ecology and presence of endohyphal bacteria is reflected in genomic diversity of Mucoromycotina.</title>
        <authorList>
            <person name="Muszewska A."/>
            <person name="Okrasinska A."/>
            <person name="Steczkiewicz K."/>
            <person name="Drgas O."/>
            <person name="Orlowska M."/>
            <person name="Perlinska-Lenart U."/>
            <person name="Aleksandrzak-Piekarczyk T."/>
            <person name="Szatraj K."/>
            <person name="Zielenkiewicz U."/>
            <person name="Pilsyk S."/>
            <person name="Malc E."/>
            <person name="Mieczkowski P."/>
            <person name="Kruszewska J.S."/>
            <person name="Biernat P."/>
            <person name="Pawlowska J."/>
        </authorList>
    </citation>
    <scope>NUCLEOTIDE SEQUENCE [LARGE SCALE GENOMIC DNA]</scope>
    <source>
        <strain evidence="1 2">CBS 142.35</strain>
    </source>
</reference>
<protein>
    <submittedName>
        <fullName evidence="1">Uncharacterized protein</fullName>
    </submittedName>
</protein>
<gene>
    <name evidence="1" type="ORF">INT45_013513</name>
</gene>
<organism evidence="1 2">
    <name type="scientific">Circinella minor</name>
    <dbReference type="NCBI Taxonomy" id="1195481"/>
    <lineage>
        <taxon>Eukaryota</taxon>
        <taxon>Fungi</taxon>
        <taxon>Fungi incertae sedis</taxon>
        <taxon>Mucoromycota</taxon>
        <taxon>Mucoromycotina</taxon>
        <taxon>Mucoromycetes</taxon>
        <taxon>Mucorales</taxon>
        <taxon>Lichtheimiaceae</taxon>
        <taxon>Circinella</taxon>
    </lineage>
</organism>
<dbReference type="AlphaFoldDB" id="A0A8H7VPX5"/>
<keyword evidence="2" id="KW-1185">Reference proteome</keyword>
<evidence type="ECO:0000313" key="1">
    <source>
        <dbReference type="EMBL" id="KAG2222699.1"/>
    </source>
</evidence>